<comment type="caution">
    <text evidence="3">The sequence shown here is derived from an EMBL/GenBank/DDBJ whole genome shotgun (WGS) entry which is preliminary data.</text>
</comment>
<reference evidence="3 4" key="1">
    <citation type="submission" date="2018-12" db="EMBL/GenBank/DDBJ databases">
        <title>Hymenobacter gummosus sp. nov., isolated from a spring.</title>
        <authorList>
            <person name="Nie L."/>
        </authorList>
    </citation>
    <scope>NUCLEOTIDE SEQUENCE [LARGE SCALE GENOMIC DNA]</scope>
    <source>
        <strain evidence="3 4">KCTC 52166</strain>
    </source>
</reference>
<proteinExistence type="predicted"/>
<dbReference type="InterPro" id="IPR036680">
    <property type="entry name" value="SPOR-like_sf"/>
</dbReference>
<dbReference type="Gene3D" id="3.30.70.1070">
    <property type="entry name" value="Sporulation related repeat"/>
    <property type="match status" value="1"/>
</dbReference>
<dbReference type="Pfam" id="PF18174">
    <property type="entry name" value="HU-CCDC81_bac_1"/>
    <property type="match status" value="1"/>
</dbReference>
<dbReference type="SUPFAM" id="SSF110997">
    <property type="entry name" value="Sporulation related repeat"/>
    <property type="match status" value="1"/>
</dbReference>
<protein>
    <recommendedName>
        <fullName evidence="2">SPOR domain-containing protein</fullName>
    </recommendedName>
</protein>
<evidence type="ECO:0000313" key="4">
    <source>
        <dbReference type="Proteomes" id="UP000282184"/>
    </source>
</evidence>
<dbReference type="Proteomes" id="UP000282184">
    <property type="component" value="Unassembled WGS sequence"/>
</dbReference>
<keyword evidence="1" id="KW-0812">Transmembrane</keyword>
<organism evidence="3 4">
    <name type="scientific">Hymenobacter gummosus</name>
    <dbReference type="NCBI Taxonomy" id="1776032"/>
    <lineage>
        <taxon>Bacteria</taxon>
        <taxon>Pseudomonadati</taxon>
        <taxon>Bacteroidota</taxon>
        <taxon>Cytophagia</taxon>
        <taxon>Cytophagales</taxon>
        <taxon>Hymenobacteraceae</taxon>
        <taxon>Hymenobacter</taxon>
    </lineage>
</organism>
<evidence type="ECO:0000256" key="1">
    <source>
        <dbReference type="SAM" id="Phobius"/>
    </source>
</evidence>
<keyword evidence="1" id="KW-0472">Membrane</keyword>
<gene>
    <name evidence="3" type="ORF">EJV47_24855</name>
</gene>
<dbReference type="GO" id="GO:0042834">
    <property type="term" value="F:peptidoglycan binding"/>
    <property type="evidence" value="ECO:0007669"/>
    <property type="project" value="InterPro"/>
</dbReference>
<dbReference type="PROSITE" id="PS51724">
    <property type="entry name" value="SPOR"/>
    <property type="match status" value="1"/>
</dbReference>
<dbReference type="RefSeq" id="WP_126695916.1">
    <property type="nucleotide sequence ID" value="NZ_RXOF01000019.1"/>
</dbReference>
<keyword evidence="1" id="KW-1133">Transmembrane helix</keyword>
<keyword evidence="4" id="KW-1185">Reference proteome</keyword>
<evidence type="ECO:0000259" key="2">
    <source>
        <dbReference type="PROSITE" id="PS51724"/>
    </source>
</evidence>
<evidence type="ECO:0000313" key="3">
    <source>
        <dbReference type="EMBL" id="RTQ45719.1"/>
    </source>
</evidence>
<sequence length="383" mass="41203">MQLTDHIQHLLRDHDCVIIPDFGGLIADYEPARLHPVRHTLAPPTKRVAFNQALTRNDGLLVDAVSRTLHLTPGMARQQVRDAVQRMQQELAEQQRTELPGIGIFRSLPGRGLDFEYTGHQNLLPASFGLPELTSRPVRATDALQARERTHQTPAPALAPARRRTMQRVLNGVLGASAFGLLLVANLQIWHNAGKWPQGWWWPSAETEVAAAPKPRPQAANLAQPWTETAVPDGMPEAAPEISKPAAAAPVAKAAAPKPVAATPAASTASVAAATKAAVEAKPAAKPVAKAAAGRSTVSGVSNRWYVVKATFNSMAGAAQVQQNYAAKGVAAKILLPRWGHRGVVNTKKYRVTVADFADKQSAQQSLPALKKQFGNEILVYPY</sequence>
<accession>A0A3S0J6A8</accession>
<feature type="transmembrane region" description="Helical" evidence="1">
    <location>
        <begin position="169"/>
        <end position="190"/>
    </location>
</feature>
<feature type="domain" description="SPOR" evidence="2">
    <location>
        <begin position="299"/>
        <end position="383"/>
    </location>
</feature>
<dbReference type="Pfam" id="PF05036">
    <property type="entry name" value="SPOR"/>
    <property type="match status" value="1"/>
</dbReference>
<name>A0A3S0J6A8_9BACT</name>
<dbReference type="InterPro" id="IPR040495">
    <property type="entry name" value="HU-CCDC81_bac_1"/>
</dbReference>
<dbReference type="OrthoDB" id="653949at2"/>
<dbReference type="InterPro" id="IPR041268">
    <property type="entry name" value="HU-CCDC81_bac_2"/>
</dbReference>
<dbReference type="Pfam" id="PF18175">
    <property type="entry name" value="HU-CCDC81_bac_2"/>
    <property type="match status" value="1"/>
</dbReference>
<dbReference type="AlphaFoldDB" id="A0A3S0J6A8"/>
<dbReference type="InterPro" id="IPR007730">
    <property type="entry name" value="SPOR-like_dom"/>
</dbReference>
<dbReference type="EMBL" id="RXOF01000019">
    <property type="protein sequence ID" value="RTQ45719.1"/>
    <property type="molecule type" value="Genomic_DNA"/>
</dbReference>